<dbReference type="AlphaFoldDB" id="A0A6C0F5F4"/>
<sequence>MSVNISELESVKNKIESLAKIHQVEILRILKKSPVVKINENKSGVFVNLSFLPNDTIQDILNYVKYIQEQEQTLQTVEYQKKSFKDEFFKQDMNEPV</sequence>
<protein>
    <recommendedName>
        <fullName evidence="2">NET domain-containing protein</fullName>
    </recommendedName>
</protein>
<accession>A0A6C0F5F4</accession>
<reference evidence="1" key="1">
    <citation type="journal article" date="2020" name="Nature">
        <title>Giant virus diversity and host interactions through global metagenomics.</title>
        <authorList>
            <person name="Schulz F."/>
            <person name="Roux S."/>
            <person name="Paez-Espino D."/>
            <person name="Jungbluth S."/>
            <person name="Walsh D.A."/>
            <person name="Denef V.J."/>
            <person name="McMahon K.D."/>
            <person name="Konstantinidis K.T."/>
            <person name="Eloe-Fadrosh E.A."/>
            <person name="Kyrpides N.C."/>
            <person name="Woyke T."/>
        </authorList>
    </citation>
    <scope>NUCLEOTIDE SEQUENCE</scope>
    <source>
        <strain evidence="1">GVMAG-M-3300009180-1</strain>
    </source>
</reference>
<evidence type="ECO:0000313" key="1">
    <source>
        <dbReference type="EMBL" id="QHT35210.1"/>
    </source>
</evidence>
<proteinExistence type="predicted"/>
<name>A0A6C0F5F4_9ZZZZ</name>
<evidence type="ECO:0008006" key="2">
    <source>
        <dbReference type="Google" id="ProtNLM"/>
    </source>
</evidence>
<organism evidence="1">
    <name type="scientific">viral metagenome</name>
    <dbReference type="NCBI Taxonomy" id="1070528"/>
    <lineage>
        <taxon>unclassified sequences</taxon>
        <taxon>metagenomes</taxon>
        <taxon>organismal metagenomes</taxon>
    </lineage>
</organism>
<dbReference type="EMBL" id="MN739014">
    <property type="protein sequence ID" value="QHT35210.1"/>
    <property type="molecule type" value="Genomic_DNA"/>
</dbReference>